<feature type="transmembrane region" description="Helical" evidence="1">
    <location>
        <begin position="372"/>
        <end position="394"/>
    </location>
</feature>
<evidence type="ECO:0000313" key="3">
    <source>
        <dbReference type="Proteomes" id="UP001562065"/>
    </source>
</evidence>
<evidence type="ECO:0000313" key="2">
    <source>
        <dbReference type="EMBL" id="MEY1662283.1"/>
    </source>
</evidence>
<feature type="transmembrane region" description="Helical" evidence="1">
    <location>
        <begin position="252"/>
        <end position="272"/>
    </location>
</feature>
<dbReference type="Proteomes" id="UP001562065">
    <property type="component" value="Unassembled WGS sequence"/>
</dbReference>
<accession>A0ABV4AID3</accession>
<organism evidence="2 3">
    <name type="scientific">Isoalcanivorax beigongshangi</name>
    <dbReference type="NCBI Taxonomy" id="3238810"/>
    <lineage>
        <taxon>Bacteria</taxon>
        <taxon>Pseudomonadati</taxon>
        <taxon>Pseudomonadota</taxon>
        <taxon>Gammaproteobacteria</taxon>
        <taxon>Oceanospirillales</taxon>
        <taxon>Alcanivoracaceae</taxon>
        <taxon>Isoalcanivorax</taxon>
    </lineage>
</organism>
<feature type="transmembrane region" description="Helical" evidence="1">
    <location>
        <begin position="401"/>
        <end position="420"/>
    </location>
</feature>
<keyword evidence="3" id="KW-1185">Reference proteome</keyword>
<dbReference type="InterPro" id="IPR004697">
    <property type="entry name" value="AbgT"/>
</dbReference>
<protein>
    <submittedName>
        <fullName evidence="2">AbgT family transporter</fullName>
    </submittedName>
</protein>
<gene>
    <name evidence="2" type="ORF">AB5I84_09005</name>
</gene>
<dbReference type="EMBL" id="JBGCUO010000001">
    <property type="protein sequence ID" value="MEY1662283.1"/>
    <property type="molecule type" value="Genomic_DNA"/>
</dbReference>
<name>A0ABV4AID3_9GAMM</name>
<feature type="transmembrane region" description="Helical" evidence="1">
    <location>
        <begin position="120"/>
        <end position="143"/>
    </location>
</feature>
<dbReference type="Pfam" id="PF03806">
    <property type="entry name" value="ABG_transport"/>
    <property type="match status" value="1"/>
</dbReference>
<comment type="caution">
    <text evidence="2">The sequence shown here is derived from an EMBL/GenBank/DDBJ whole genome shotgun (WGS) entry which is preliminary data.</text>
</comment>
<feature type="transmembrane region" description="Helical" evidence="1">
    <location>
        <begin position="432"/>
        <end position="450"/>
    </location>
</feature>
<keyword evidence="1" id="KW-0472">Membrane</keyword>
<proteinExistence type="predicted"/>
<dbReference type="RefSeq" id="WP_369455519.1">
    <property type="nucleotide sequence ID" value="NZ_JBGCUO010000001.1"/>
</dbReference>
<reference evidence="2 3" key="1">
    <citation type="submission" date="2024-07" db="EMBL/GenBank/DDBJ databases">
        <authorList>
            <person name="Ren Q."/>
        </authorList>
    </citation>
    <scope>NUCLEOTIDE SEQUENCE [LARGE SCALE GENOMIC DNA]</scope>
    <source>
        <strain evidence="2 3">REN37</strain>
    </source>
</reference>
<evidence type="ECO:0000256" key="1">
    <source>
        <dbReference type="SAM" id="Phobius"/>
    </source>
</evidence>
<dbReference type="PANTHER" id="PTHR30282:SF0">
    <property type="entry name" value="P-AMINOBENZOYL-GLUTAMATE TRANSPORT PROTEIN"/>
    <property type="match status" value="1"/>
</dbReference>
<feature type="transmembrane region" description="Helical" evidence="1">
    <location>
        <begin position="332"/>
        <end position="352"/>
    </location>
</feature>
<feature type="transmembrane region" description="Helical" evidence="1">
    <location>
        <begin position="462"/>
        <end position="487"/>
    </location>
</feature>
<feature type="transmembrane region" description="Helical" evidence="1">
    <location>
        <begin position="21"/>
        <end position="45"/>
    </location>
</feature>
<feature type="transmembrane region" description="Helical" evidence="1">
    <location>
        <begin position="292"/>
        <end position="311"/>
    </location>
</feature>
<keyword evidence="1" id="KW-1133">Transmembrane helix</keyword>
<dbReference type="PANTHER" id="PTHR30282">
    <property type="entry name" value="P-AMINOBENZOYL GLUTAMATE TRANSPORTER"/>
    <property type="match status" value="1"/>
</dbReference>
<sequence>MEQSSRTTRFLRHVERVGNRVPHPALLFVGLCALVLVLSALLAALKVGAAHPLNGEPVAVRSLLSGEGLRYMLAEAVPQFTQFAPVGLALVALLGIGLAERSGLLAHLLGSLVKRAPQGLLVPTVAFAGVLSNLAMDAGYVVLIPLAGVLFQLAGRHPVAGITTAFAAVSGGFSANVLLGPTDVILSGLTTEALRLLHPEATVGVAANYLFMLVSSVLVTVLVTVVTQCWVEPWLGAPPATNNPLEQPQPSTPALIWAVTAMLLMTLAVLALALPAGAPLRGPDGGLLPSPLVDHSVVLISLIAAVGGVVYGRRQGAFRDSRRIIESMEQTWASLAGYLVLMFFAAQFVGWFNWSHIGLVTAIGGARGLETLALSPLSMALAVVVLTALLNLLIGSASAKWAILAPVLVPMLALLGLDAATTQAAYRIGDSTANVITPLMPYFVLILGFMRHYQPQAGVGSLLALMLPYSLVLMLGWSVLLVVWMLAGWPMGW</sequence>
<feature type="transmembrane region" description="Helical" evidence="1">
    <location>
        <begin position="209"/>
        <end position="231"/>
    </location>
</feature>
<keyword evidence="1" id="KW-0812">Transmembrane</keyword>